<accession>A0A6G5AF76</accession>
<sequence>MWVQHYLVYLETQCLGRTSSSQFFNLRIVPETTEHKASRMWTRNQEGTTRKHRRTFPWSPGNCQETPHSENGCFFKQTCCKRVFTEDP</sequence>
<feature type="region of interest" description="Disordered" evidence="1">
    <location>
        <begin position="37"/>
        <end position="58"/>
    </location>
</feature>
<evidence type="ECO:0000256" key="1">
    <source>
        <dbReference type="SAM" id="MobiDB-lite"/>
    </source>
</evidence>
<protein>
    <submittedName>
        <fullName evidence="2">Uncharacterized protein</fullName>
    </submittedName>
</protein>
<name>A0A6G5AF76_RHIMP</name>
<dbReference type="EMBL" id="GIKN01007369">
    <property type="protein sequence ID" value="NIE49642.1"/>
    <property type="molecule type" value="Transcribed_RNA"/>
</dbReference>
<dbReference type="AlphaFoldDB" id="A0A6G5AF76"/>
<proteinExistence type="predicted"/>
<organism evidence="2">
    <name type="scientific">Rhipicephalus microplus</name>
    <name type="common">Cattle tick</name>
    <name type="synonym">Boophilus microplus</name>
    <dbReference type="NCBI Taxonomy" id="6941"/>
    <lineage>
        <taxon>Eukaryota</taxon>
        <taxon>Metazoa</taxon>
        <taxon>Ecdysozoa</taxon>
        <taxon>Arthropoda</taxon>
        <taxon>Chelicerata</taxon>
        <taxon>Arachnida</taxon>
        <taxon>Acari</taxon>
        <taxon>Parasitiformes</taxon>
        <taxon>Ixodida</taxon>
        <taxon>Ixodoidea</taxon>
        <taxon>Ixodidae</taxon>
        <taxon>Rhipicephalinae</taxon>
        <taxon>Rhipicephalus</taxon>
        <taxon>Boophilus</taxon>
    </lineage>
</organism>
<reference evidence="2" key="1">
    <citation type="submission" date="2020-03" db="EMBL/GenBank/DDBJ databases">
        <title>A transcriptome and proteome of the tick Rhipicephalus microplus shaped by the genetic composition of its hosts and developmental stage.</title>
        <authorList>
            <person name="Garcia G.R."/>
            <person name="Ribeiro J.M.C."/>
            <person name="Maruyama S.R."/>
            <person name="Gardinasse L.G."/>
            <person name="Nelson K."/>
            <person name="Ferreira B.R."/>
            <person name="Andrade T.G."/>
            <person name="Santos I.K.F.M."/>
        </authorList>
    </citation>
    <scope>NUCLEOTIDE SEQUENCE</scope>
    <source>
        <strain evidence="2">NSGR</strain>
        <tissue evidence="2">Salivary glands</tissue>
    </source>
</reference>
<evidence type="ECO:0000313" key="2">
    <source>
        <dbReference type="EMBL" id="NIE49642.1"/>
    </source>
</evidence>